<gene>
    <name evidence="1" type="ORF">I858_014355</name>
</gene>
<evidence type="ECO:0008006" key="3">
    <source>
        <dbReference type="Google" id="ProtNLM"/>
    </source>
</evidence>
<name>A0A1B1S4P2_9BACL</name>
<dbReference type="EMBL" id="CP016540">
    <property type="protein sequence ID" value="ANU28170.1"/>
    <property type="molecule type" value="Genomic_DNA"/>
</dbReference>
<protein>
    <recommendedName>
        <fullName evidence="3">Transposase</fullName>
    </recommendedName>
</protein>
<reference evidence="1" key="1">
    <citation type="submission" date="2016-10" db="EMBL/GenBank/DDBJ databases">
        <authorList>
            <person name="See-Too W.S."/>
        </authorList>
    </citation>
    <scope>NUCLEOTIDE SEQUENCE</scope>
    <source>
        <strain evidence="1">L10.15</strain>
    </source>
</reference>
<dbReference type="OrthoDB" id="2967073at2"/>
<proteinExistence type="predicted"/>
<dbReference type="AlphaFoldDB" id="A0A1B1S4P2"/>
<evidence type="ECO:0000313" key="1">
    <source>
        <dbReference type="EMBL" id="ANU28170.1"/>
    </source>
</evidence>
<dbReference type="Proteomes" id="UP000053354">
    <property type="component" value="Chromosome"/>
</dbReference>
<dbReference type="RefSeq" id="WP_065524538.1">
    <property type="nucleotide sequence ID" value="NZ_CP016540.2"/>
</dbReference>
<organism evidence="1 2">
    <name type="scientific">Planococcus versutus</name>
    <dbReference type="NCBI Taxonomy" id="1302659"/>
    <lineage>
        <taxon>Bacteria</taxon>
        <taxon>Bacillati</taxon>
        <taxon>Bacillota</taxon>
        <taxon>Bacilli</taxon>
        <taxon>Bacillales</taxon>
        <taxon>Caryophanaceae</taxon>
        <taxon>Planococcus</taxon>
    </lineage>
</organism>
<accession>A0A1B1S4P2</accession>
<evidence type="ECO:0000313" key="2">
    <source>
        <dbReference type="Proteomes" id="UP000053354"/>
    </source>
</evidence>
<sequence>MNYDHFKKAIELNFNKSLEEILYEVCVIEKMNAVQGSKKLGIAKEVFIKWRHNYRFEDKQQLFDKSIYYL</sequence>
<keyword evidence="2" id="KW-1185">Reference proteome</keyword>
<dbReference type="KEGG" id="pll:I858_014355"/>